<organism evidence="8 9">
    <name type="scientific">Adineta ricciae</name>
    <name type="common">Rotifer</name>
    <dbReference type="NCBI Taxonomy" id="249248"/>
    <lineage>
        <taxon>Eukaryota</taxon>
        <taxon>Metazoa</taxon>
        <taxon>Spiralia</taxon>
        <taxon>Gnathifera</taxon>
        <taxon>Rotifera</taxon>
        <taxon>Eurotatoria</taxon>
        <taxon>Bdelloidea</taxon>
        <taxon>Adinetida</taxon>
        <taxon>Adinetidae</taxon>
        <taxon>Adineta</taxon>
    </lineage>
</organism>
<dbReference type="GO" id="GO:0016020">
    <property type="term" value="C:membrane"/>
    <property type="evidence" value="ECO:0007669"/>
    <property type="project" value="UniProtKB-SubCell"/>
</dbReference>
<dbReference type="InterPro" id="IPR000301">
    <property type="entry name" value="Tetraspanin_animals"/>
</dbReference>
<sequence length="244" mass="26460">MARQLSCGIEFMRGTLLVLNILFVIVGITLIGLGVYIKVDDNFASVLSKIADMSDFSGQALGFLAFVMIGGGVFTLLIALFGCMGALWNNRCFLYIYAFVLGLLMILELVAFIMAFVYKGQLTDVYKDTLSKVFDKALAENQTSVIHAFQEMENKMKCCGIHNISDYGKPPKVPLSERCLAAPESEGCSDAIIGFLNKHLPIIGGSLGGVLLLELFGLIGAIALAVALKHAPEDTLVYKGGRYR</sequence>
<name>A0A813ZGI6_ADIRI</name>
<evidence type="ECO:0000256" key="5">
    <source>
        <dbReference type="ARBA" id="ARBA00023136"/>
    </source>
</evidence>
<keyword evidence="3 7" id="KW-0812">Transmembrane</keyword>
<gene>
    <name evidence="8" type="ORF">XAT740_LOCUS7893</name>
</gene>
<dbReference type="PRINTS" id="PR00259">
    <property type="entry name" value="TMFOUR"/>
</dbReference>
<dbReference type="InterPro" id="IPR008952">
    <property type="entry name" value="Tetraspanin_EC2_sf"/>
</dbReference>
<evidence type="ECO:0000256" key="7">
    <source>
        <dbReference type="RuleBase" id="RU361218"/>
    </source>
</evidence>
<evidence type="ECO:0000256" key="4">
    <source>
        <dbReference type="ARBA" id="ARBA00022989"/>
    </source>
</evidence>
<keyword evidence="9" id="KW-1185">Reference proteome</keyword>
<comment type="subcellular location">
    <subcellularLocation>
        <location evidence="1 7">Membrane</location>
        <topology evidence="1 7">Multi-pass membrane protein</topology>
    </subcellularLocation>
</comment>
<dbReference type="PIRSF" id="PIRSF002419">
    <property type="entry name" value="Tetraspanin"/>
    <property type="match status" value="1"/>
</dbReference>
<evidence type="ECO:0000313" key="9">
    <source>
        <dbReference type="Proteomes" id="UP000663828"/>
    </source>
</evidence>
<evidence type="ECO:0000256" key="2">
    <source>
        <dbReference type="ARBA" id="ARBA00006840"/>
    </source>
</evidence>
<dbReference type="Pfam" id="PF00335">
    <property type="entry name" value="Tetraspanin"/>
    <property type="match status" value="1"/>
</dbReference>
<keyword evidence="6" id="KW-1015">Disulfide bond</keyword>
<evidence type="ECO:0000256" key="3">
    <source>
        <dbReference type="ARBA" id="ARBA00022692"/>
    </source>
</evidence>
<evidence type="ECO:0000256" key="1">
    <source>
        <dbReference type="ARBA" id="ARBA00004141"/>
    </source>
</evidence>
<feature type="disulfide bond" evidence="6">
    <location>
        <begin position="158"/>
        <end position="188"/>
    </location>
</feature>
<feature type="transmembrane region" description="Helical" evidence="7">
    <location>
        <begin position="94"/>
        <end position="118"/>
    </location>
</feature>
<dbReference type="CDD" id="cd03127">
    <property type="entry name" value="tetraspanin_LEL"/>
    <property type="match status" value="1"/>
</dbReference>
<dbReference type="SUPFAM" id="SSF48652">
    <property type="entry name" value="Tetraspanin"/>
    <property type="match status" value="1"/>
</dbReference>
<protein>
    <recommendedName>
        <fullName evidence="7">Tetraspanin</fullName>
    </recommendedName>
</protein>
<evidence type="ECO:0000256" key="6">
    <source>
        <dbReference type="PIRSR" id="PIRSR002419-1"/>
    </source>
</evidence>
<feature type="transmembrane region" description="Helical" evidence="7">
    <location>
        <begin position="207"/>
        <end position="228"/>
    </location>
</feature>
<keyword evidence="5 7" id="KW-0472">Membrane</keyword>
<dbReference type="PANTHER" id="PTHR19282:SF452">
    <property type="entry name" value="LD03691P"/>
    <property type="match status" value="1"/>
</dbReference>
<keyword evidence="4 7" id="KW-1133">Transmembrane helix</keyword>
<feature type="transmembrane region" description="Helical" evidence="7">
    <location>
        <begin position="16"/>
        <end position="39"/>
    </location>
</feature>
<proteinExistence type="inferred from homology"/>
<feature type="disulfide bond" evidence="6">
    <location>
        <begin position="159"/>
        <end position="179"/>
    </location>
</feature>
<feature type="transmembrane region" description="Helical" evidence="7">
    <location>
        <begin position="60"/>
        <end position="88"/>
    </location>
</feature>
<dbReference type="PANTHER" id="PTHR19282">
    <property type="entry name" value="TETRASPANIN"/>
    <property type="match status" value="1"/>
</dbReference>
<comment type="caution">
    <text evidence="8">The sequence shown here is derived from an EMBL/GenBank/DDBJ whole genome shotgun (WGS) entry which is preliminary data.</text>
</comment>
<dbReference type="InterPro" id="IPR018499">
    <property type="entry name" value="Tetraspanin/Peripherin"/>
</dbReference>
<dbReference type="Proteomes" id="UP000663828">
    <property type="component" value="Unassembled WGS sequence"/>
</dbReference>
<dbReference type="AlphaFoldDB" id="A0A813ZGI6"/>
<dbReference type="EMBL" id="CAJNOR010000384">
    <property type="protein sequence ID" value="CAF0898475.1"/>
    <property type="molecule type" value="Genomic_DNA"/>
</dbReference>
<evidence type="ECO:0000313" key="8">
    <source>
        <dbReference type="EMBL" id="CAF0898475.1"/>
    </source>
</evidence>
<reference evidence="8" key="1">
    <citation type="submission" date="2021-02" db="EMBL/GenBank/DDBJ databases">
        <authorList>
            <person name="Nowell W R."/>
        </authorList>
    </citation>
    <scope>NUCLEOTIDE SEQUENCE</scope>
</reference>
<dbReference type="Gene3D" id="1.10.1450.10">
    <property type="entry name" value="Tetraspanin"/>
    <property type="match status" value="1"/>
</dbReference>
<accession>A0A813ZGI6</accession>
<comment type="similarity">
    <text evidence="2 7">Belongs to the tetraspanin (TM4SF) family.</text>
</comment>